<dbReference type="AlphaFoldDB" id="A0AAU9JAJ6"/>
<organism evidence="1 2">
    <name type="scientific">Blepharisma stoltei</name>
    <dbReference type="NCBI Taxonomy" id="1481888"/>
    <lineage>
        <taxon>Eukaryota</taxon>
        <taxon>Sar</taxon>
        <taxon>Alveolata</taxon>
        <taxon>Ciliophora</taxon>
        <taxon>Postciliodesmatophora</taxon>
        <taxon>Heterotrichea</taxon>
        <taxon>Heterotrichida</taxon>
        <taxon>Blepharismidae</taxon>
        <taxon>Blepharisma</taxon>
    </lineage>
</organism>
<reference evidence="1" key="1">
    <citation type="submission" date="2021-09" db="EMBL/GenBank/DDBJ databases">
        <authorList>
            <consortium name="AG Swart"/>
            <person name="Singh M."/>
            <person name="Singh A."/>
            <person name="Seah K."/>
            <person name="Emmerich C."/>
        </authorList>
    </citation>
    <scope>NUCLEOTIDE SEQUENCE</scope>
    <source>
        <strain evidence="1">ATCC30299</strain>
    </source>
</reference>
<accession>A0AAU9JAJ6</accession>
<protein>
    <submittedName>
        <fullName evidence="1">Uncharacterized protein</fullName>
    </submittedName>
</protein>
<comment type="caution">
    <text evidence="1">The sequence shown here is derived from an EMBL/GenBank/DDBJ whole genome shotgun (WGS) entry which is preliminary data.</text>
</comment>
<dbReference type="Proteomes" id="UP001162131">
    <property type="component" value="Unassembled WGS sequence"/>
</dbReference>
<sequence length="152" mass="17371">MLPAIKEDESAIISNFSPKKKPLKGFDSIYLKSKAKELLKREKIKIPLSLLNYRKKKFSSESSPQPKEFPSINSTLHKLRNSCSDSPSMLLHSVLHDSGFNSVEDAPNTFISKTPDVHRRSIFSKNSSPRLKCHFRSNTPINPKLYLVKRIF</sequence>
<name>A0AAU9JAJ6_9CILI</name>
<keyword evidence="2" id="KW-1185">Reference proteome</keyword>
<evidence type="ECO:0000313" key="2">
    <source>
        <dbReference type="Proteomes" id="UP001162131"/>
    </source>
</evidence>
<gene>
    <name evidence="1" type="ORF">BSTOLATCC_MIC31873</name>
</gene>
<proteinExistence type="predicted"/>
<dbReference type="EMBL" id="CAJZBQ010000032">
    <property type="protein sequence ID" value="CAG9322757.1"/>
    <property type="molecule type" value="Genomic_DNA"/>
</dbReference>
<evidence type="ECO:0000313" key="1">
    <source>
        <dbReference type="EMBL" id="CAG9322757.1"/>
    </source>
</evidence>